<feature type="domain" description="Acetyl-CoA hydrolase/transferase C-terminal" evidence="4">
    <location>
        <begin position="268"/>
        <end position="421"/>
    </location>
</feature>
<keyword evidence="6" id="KW-1185">Reference proteome</keyword>
<gene>
    <name evidence="5" type="ORF">ACFO3L_09485</name>
</gene>
<dbReference type="Gene3D" id="3.40.1080.10">
    <property type="entry name" value="Glutaconate Coenzyme A-transferase"/>
    <property type="match status" value="1"/>
</dbReference>
<keyword evidence="2" id="KW-0808">Transferase</keyword>
<dbReference type="RefSeq" id="WP_379966542.1">
    <property type="nucleotide sequence ID" value="NZ_JBHSGT010000057.1"/>
</dbReference>
<proteinExistence type="inferred from homology"/>
<name>A0ABV9M6S9_9ENTE</name>
<protein>
    <submittedName>
        <fullName evidence="5">Acetyl-CoA hydrolase/transferase family protein</fullName>
    </submittedName>
</protein>
<accession>A0ABV9M6S9</accession>
<dbReference type="Proteomes" id="UP001596026">
    <property type="component" value="Unassembled WGS sequence"/>
</dbReference>
<dbReference type="EMBL" id="JBHSGT010000057">
    <property type="protein sequence ID" value="MFC4710831.1"/>
    <property type="molecule type" value="Genomic_DNA"/>
</dbReference>
<feature type="domain" description="Acetyl-CoA hydrolase/transferase N-terminal" evidence="3">
    <location>
        <begin position="73"/>
        <end position="176"/>
    </location>
</feature>
<dbReference type="Gene3D" id="3.40.1080.20">
    <property type="entry name" value="Acetyl-CoA hydrolase/transferase C-terminal domain"/>
    <property type="match status" value="1"/>
</dbReference>
<dbReference type="PANTHER" id="PTHR21432:SF20">
    <property type="entry name" value="ACETYL-COA HYDROLASE"/>
    <property type="match status" value="1"/>
</dbReference>
<evidence type="ECO:0000256" key="1">
    <source>
        <dbReference type="ARBA" id="ARBA00009632"/>
    </source>
</evidence>
<dbReference type="SUPFAM" id="SSF100950">
    <property type="entry name" value="NagB/RpiA/CoA transferase-like"/>
    <property type="match status" value="2"/>
</dbReference>
<dbReference type="InterPro" id="IPR038460">
    <property type="entry name" value="AcetylCoA_hyd_C_sf"/>
</dbReference>
<comment type="caution">
    <text evidence="5">The sequence shown here is derived from an EMBL/GenBank/DDBJ whole genome shotgun (WGS) entry which is preliminary data.</text>
</comment>
<dbReference type="InterPro" id="IPR037171">
    <property type="entry name" value="NagB/RpiA_transferase-like"/>
</dbReference>
<evidence type="ECO:0000313" key="5">
    <source>
        <dbReference type="EMBL" id="MFC4710831.1"/>
    </source>
</evidence>
<organism evidence="5 6">
    <name type="scientific">Enterococcus eurekensis</name>
    <dbReference type="NCBI Taxonomy" id="1159753"/>
    <lineage>
        <taxon>Bacteria</taxon>
        <taxon>Bacillati</taxon>
        <taxon>Bacillota</taxon>
        <taxon>Bacilli</taxon>
        <taxon>Lactobacillales</taxon>
        <taxon>Enterococcaceae</taxon>
        <taxon>Enterococcus</taxon>
    </lineage>
</organism>
<dbReference type="InterPro" id="IPR026888">
    <property type="entry name" value="AcetylCoA_hyd_C"/>
</dbReference>
<evidence type="ECO:0000313" key="6">
    <source>
        <dbReference type="Proteomes" id="UP001596026"/>
    </source>
</evidence>
<dbReference type="InterPro" id="IPR003702">
    <property type="entry name" value="ActCoA_hydro_N"/>
</dbReference>
<dbReference type="InterPro" id="IPR046433">
    <property type="entry name" value="ActCoA_hydro"/>
</dbReference>
<dbReference type="PANTHER" id="PTHR21432">
    <property type="entry name" value="ACETYL-COA HYDROLASE-RELATED"/>
    <property type="match status" value="1"/>
</dbReference>
<comment type="similarity">
    <text evidence="1">Belongs to the acetyl-CoA hydrolase/transferase family.</text>
</comment>
<dbReference type="Gene3D" id="3.30.750.70">
    <property type="entry name" value="4-hydroxybutyrate coenzyme like domains"/>
    <property type="match status" value="1"/>
</dbReference>
<evidence type="ECO:0000259" key="3">
    <source>
        <dbReference type="Pfam" id="PF02550"/>
    </source>
</evidence>
<sequence>MTHQEMYQQRLMSADEAVSKIEPGEGLIFPIMPGEPPALLEAIGRLTTLKGNTLYRMLPSFPILDLPSDQLKQVSIFLSGMDRKSMNNGGVDLLPNNFSDIPSILTQRESEQVIMATVSPMDENGYFSLGTSPSYVASLIDDAKKIILEVNTKMPRTFGAKNGIHISQVTALIENNFDLPELGSPVLGERDLAIGKEIAEMVKDGDTLQIGFGAMPNAVMEYLVDKKDLGLHTEMLPEKLVDLAAKGVITNKYKENNTGKSVATFAIGSKRLYEFMNNNKDILMLPCDYTNSASTINELDNLVAINSSVEVDFLGQCNSERVQGTYYSSTGGQADFMKGVRGTKNGIGIICLYSTAKGESISTIVPYLYSGAPVTTSKNDIDTIVTEYGSAPLKGKTIRERTEALIRISHPKFRDELIEKALELNYLTKDQISAIMENVSEEA</sequence>
<keyword evidence="5" id="KW-0378">Hydrolase</keyword>
<dbReference type="GO" id="GO:0016787">
    <property type="term" value="F:hydrolase activity"/>
    <property type="evidence" value="ECO:0007669"/>
    <property type="project" value="UniProtKB-KW"/>
</dbReference>
<dbReference type="Pfam" id="PF02550">
    <property type="entry name" value="AcetylCoA_hydro"/>
    <property type="match status" value="1"/>
</dbReference>
<evidence type="ECO:0000259" key="4">
    <source>
        <dbReference type="Pfam" id="PF13336"/>
    </source>
</evidence>
<dbReference type="Pfam" id="PF13336">
    <property type="entry name" value="AcetylCoA_hyd_C"/>
    <property type="match status" value="1"/>
</dbReference>
<evidence type="ECO:0000256" key="2">
    <source>
        <dbReference type="ARBA" id="ARBA00022679"/>
    </source>
</evidence>
<reference evidence="6" key="1">
    <citation type="journal article" date="2019" name="Int. J. Syst. Evol. Microbiol.">
        <title>The Global Catalogue of Microorganisms (GCM) 10K type strain sequencing project: providing services to taxonomists for standard genome sequencing and annotation.</title>
        <authorList>
            <consortium name="The Broad Institute Genomics Platform"/>
            <consortium name="The Broad Institute Genome Sequencing Center for Infectious Disease"/>
            <person name="Wu L."/>
            <person name="Ma J."/>
        </authorList>
    </citation>
    <scope>NUCLEOTIDE SEQUENCE [LARGE SCALE GENOMIC DNA]</scope>
    <source>
        <strain evidence="6">CGMCC 1.19061</strain>
    </source>
</reference>